<name>A0A840L958_9BURK</name>
<proteinExistence type="predicted"/>
<evidence type="ECO:0000313" key="2">
    <source>
        <dbReference type="Proteomes" id="UP000562027"/>
    </source>
</evidence>
<organism evidence="1 2">
    <name type="scientific">Roseateles oligotrophus</name>
    <dbReference type="NCBI Taxonomy" id="1769250"/>
    <lineage>
        <taxon>Bacteria</taxon>
        <taxon>Pseudomonadati</taxon>
        <taxon>Pseudomonadota</taxon>
        <taxon>Betaproteobacteria</taxon>
        <taxon>Burkholderiales</taxon>
        <taxon>Sphaerotilaceae</taxon>
        <taxon>Roseateles</taxon>
    </lineage>
</organism>
<dbReference type="Proteomes" id="UP000562027">
    <property type="component" value="Unassembled WGS sequence"/>
</dbReference>
<accession>A0A840L958</accession>
<keyword evidence="2" id="KW-1185">Reference proteome</keyword>
<evidence type="ECO:0000313" key="1">
    <source>
        <dbReference type="EMBL" id="MBB4842669.1"/>
    </source>
</evidence>
<reference evidence="1 2" key="1">
    <citation type="submission" date="2020-08" db="EMBL/GenBank/DDBJ databases">
        <title>Functional genomics of gut bacteria from endangered species of beetles.</title>
        <authorList>
            <person name="Carlos-Shanley C."/>
        </authorList>
    </citation>
    <scope>NUCLEOTIDE SEQUENCE [LARGE SCALE GENOMIC DNA]</scope>
    <source>
        <strain evidence="1 2">S00239</strain>
    </source>
</reference>
<dbReference type="AlphaFoldDB" id="A0A840L958"/>
<comment type="caution">
    <text evidence="1">The sequence shown here is derived from an EMBL/GenBank/DDBJ whole genome shotgun (WGS) entry which is preliminary data.</text>
</comment>
<protein>
    <submittedName>
        <fullName evidence="1">Uncharacterized protein</fullName>
    </submittedName>
</protein>
<gene>
    <name evidence="1" type="ORF">HNP55_001184</name>
</gene>
<dbReference type="EMBL" id="JACHLP010000002">
    <property type="protein sequence ID" value="MBB4842669.1"/>
    <property type="molecule type" value="Genomic_DNA"/>
</dbReference>
<sequence length="33" mass="3576">MGAGLAARLQNLITHAMFGQGLYLSAWLRQCLA</sequence>